<feature type="signal peptide" evidence="4">
    <location>
        <begin position="1"/>
        <end position="21"/>
    </location>
</feature>
<evidence type="ECO:0000256" key="4">
    <source>
        <dbReference type="SAM" id="SignalP"/>
    </source>
</evidence>
<organism evidence="6 7">
    <name type="scientific">Pseudoduganella rivuli</name>
    <dbReference type="NCBI Taxonomy" id="2666085"/>
    <lineage>
        <taxon>Bacteria</taxon>
        <taxon>Pseudomonadati</taxon>
        <taxon>Pseudomonadota</taxon>
        <taxon>Betaproteobacteria</taxon>
        <taxon>Burkholderiales</taxon>
        <taxon>Oxalobacteraceae</taxon>
        <taxon>Telluria group</taxon>
        <taxon>Pseudoduganella</taxon>
    </lineage>
</organism>
<dbReference type="Gene3D" id="3.40.30.10">
    <property type="entry name" value="Glutaredoxin"/>
    <property type="match status" value="1"/>
</dbReference>
<name>A0A7X2IIE9_9BURK</name>
<evidence type="ECO:0000313" key="7">
    <source>
        <dbReference type="Proteomes" id="UP000446768"/>
    </source>
</evidence>
<dbReference type="PIRSF" id="PIRSF001488">
    <property type="entry name" value="Tdi_protein"/>
    <property type="match status" value="1"/>
</dbReference>
<dbReference type="CDD" id="cd03019">
    <property type="entry name" value="DsbA_DsbA"/>
    <property type="match status" value="1"/>
</dbReference>
<feature type="chain" id="PRO_5031131834" description="Thiol:disulfide interchange protein" evidence="4">
    <location>
        <begin position="22"/>
        <end position="222"/>
    </location>
</feature>
<evidence type="ECO:0000259" key="5">
    <source>
        <dbReference type="PROSITE" id="PS51352"/>
    </source>
</evidence>
<keyword evidence="7" id="KW-1185">Reference proteome</keyword>
<dbReference type="PANTHER" id="PTHR35891:SF3">
    <property type="entry name" value="THIOL:DISULFIDE INTERCHANGE PROTEIN DSBL"/>
    <property type="match status" value="1"/>
</dbReference>
<evidence type="ECO:0000256" key="3">
    <source>
        <dbReference type="PIRSR" id="PIRSR001488-1"/>
    </source>
</evidence>
<proteinExistence type="inferred from homology"/>
<accession>A0A7X2IIE9</accession>
<feature type="domain" description="Thioredoxin" evidence="5">
    <location>
        <begin position="14"/>
        <end position="166"/>
    </location>
</feature>
<keyword evidence="1 4" id="KW-0732">Signal</keyword>
<dbReference type="InterPro" id="IPR036249">
    <property type="entry name" value="Thioredoxin-like_sf"/>
</dbReference>
<dbReference type="InterPro" id="IPR023205">
    <property type="entry name" value="DsbA/DsbL"/>
</dbReference>
<dbReference type="Proteomes" id="UP000446768">
    <property type="component" value="Unassembled WGS sequence"/>
</dbReference>
<dbReference type="SUPFAM" id="SSF52833">
    <property type="entry name" value="Thioredoxin-like"/>
    <property type="match status" value="1"/>
</dbReference>
<dbReference type="InterPro" id="IPR013766">
    <property type="entry name" value="Thioredoxin_domain"/>
</dbReference>
<sequence length="222" mass="24670">MRMIRAAMMAAALLSAGLAMASPTAPRNGAEYTTLASPMPVAPAGKKVEVIEFFMYHCPACNALEPALAAWVKKQGDAINFRRIHMPHMQNDPEAHLFLALEALQLDVAMHDKVLHTWHVEHQRLRSDDDNIAWAVKQGIDKQKFLDAYNSFGVQTRLRNLDKLLSSYNVDSTPTLVVNGRYLTSPSMVMEKNPDVPRASLDAATFQVVDALVQKAQQEMAK</sequence>
<evidence type="ECO:0000256" key="2">
    <source>
        <dbReference type="PIRNR" id="PIRNR001488"/>
    </source>
</evidence>
<feature type="disulfide bond" description="Redox-active" evidence="3">
    <location>
        <begin position="58"/>
        <end position="61"/>
    </location>
</feature>
<keyword evidence="2" id="KW-1015">Disulfide bond</keyword>
<dbReference type="EMBL" id="WKJJ01000001">
    <property type="protein sequence ID" value="MRV70117.1"/>
    <property type="molecule type" value="Genomic_DNA"/>
</dbReference>
<dbReference type="InterPro" id="IPR050824">
    <property type="entry name" value="Thiol_disulfide_DsbA"/>
</dbReference>
<evidence type="ECO:0000313" key="6">
    <source>
        <dbReference type="EMBL" id="MRV70117.1"/>
    </source>
</evidence>
<keyword evidence="2" id="KW-0574">Periplasm</keyword>
<comment type="similarity">
    <text evidence="2">Belongs to the thioredoxin family.</text>
</comment>
<comment type="caution">
    <text evidence="6">The sequence shown here is derived from an EMBL/GenBank/DDBJ whole genome shotgun (WGS) entry which is preliminary data.</text>
</comment>
<dbReference type="GO" id="GO:0042597">
    <property type="term" value="C:periplasmic space"/>
    <property type="evidence" value="ECO:0007669"/>
    <property type="project" value="UniProtKB-SubCell"/>
</dbReference>
<dbReference type="InterPro" id="IPR012336">
    <property type="entry name" value="Thioredoxin-like_fold"/>
</dbReference>
<dbReference type="Pfam" id="PF13462">
    <property type="entry name" value="Thioredoxin_4"/>
    <property type="match status" value="1"/>
</dbReference>
<comment type="subcellular location">
    <subcellularLocation>
        <location evidence="2">Periplasm</location>
    </subcellularLocation>
</comment>
<protein>
    <recommendedName>
        <fullName evidence="2">Thiol:disulfide interchange protein</fullName>
    </recommendedName>
</protein>
<gene>
    <name evidence="6" type="ORF">GJ700_00065</name>
</gene>
<dbReference type="AlphaFoldDB" id="A0A7X2IIE9"/>
<dbReference type="RefSeq" id="WP_154370624.1">
    <property type="nucleotide sequence ID" value="NZ_WKJJ01000001.1"/>
</dbReference>
<reference evidence="6 7" key="1">
    <citation type="submission" date="2019-11" db="EMBL/GenBank/DDBJ databases">
        <title>Novel species isolated from a subtropical stream in China.</title>
        <authorList>
            <person name="Lu H."/>
        </authorList>
    </citation>
    <scope>NUCLEOTIDE SEQUENCE [LARGE SCALE GENOMIC DNA]</scope>
    <source>
        <strain evidence="6 7">FT92W</strain>
    </source>
</reference>
<dbReference type="PANTHER" id="PTHR35891">
    <property type="entry name" value="THIOL:DISULFIDE INTERCHANGE PROTEIN DSBA"/>
    <property type="match status" value="1"/>
</dbReference>
<evidence type="ECO:0000256" key="1">
    <source>
        <dbReference type="ARBA" id="ARBA00022729"/>
    </source>
</evidence>
<dbReference type="PROSITE" id="PS51352">
    <property type="entry name" value="THIOREDOXIN_2"/>
    <property type="match status" value="1"/>
</dbReference>